<protein>
    <submittedName>
        <fullName evidence="1">Uncharacterized protein</fullName>
    </submittedName>
</protein>
<gene>
    <name evidence="1" type="ordered locus">Ppro_2734</name>
</gene>
<dbReference type="EMBL" id="CP000482">
    <property type="protein sequence ID" value="ABL00335.1"/>
    <property type="molecule type" value="Genomic_DNA"/>
</dbReference>
<dbReference type="AlphaFoldDB" id="A1ASL4"/>
<sequence length="92" mass="10380">MPDCIKIPAFVVQNMPPQARFNVAPKLVFFYAPHIIALSYGMVTNTSLSCAQGNTHHYQKTVYDSFFCLDSDRPKRIIGNASLRVTQKQPHP</sequence>
<keyword evidence="2" id="KW-1185">Reference proteome</keyword>
<dbReference type="HOGENOM" id="CLU_2410642_0_0_7"/>
<dbReference type="Proteomes" id="UP000006732">
    <property type="component" value="Chromosome"/>
</dbReference>
<accession>A1ASL4</accession>
<organism evidence="1 2">
    <name type="scientific">Pelobacter propionicus (strain DSM 2379 / NBRC 103807 / OttBd1)</name>
    <dbReference type="NCBI Taxonomy" id="338966"/>
    <lineage>
        <taxon>Bacteria</taxon>
        <taxon>Pseudomonadati</taxon>
        <taxon>Thermodesulfobacteriota</taxon>
        <taxon>Desulfuromonadia</taxon>
        <taxon>Desulfuromonadales</taxon>
        <taxon>Desulfuromonadaceae</taxon>
        <taxon>Pelobacter</taxon>
    </lineage>
</organism>
<evidence type="ECO:0000313" key="2">
    <source>
        <dbReference type="Proteomes" id="UP000006732"/>
    </source>
</evidence>
<evidence type="ECO:0000313" key="1">
    <source>
        <dbReference type="EMBL" id="ABL00335.1"/>
    </source>
</evidence>
<proteinExistence type="predicted"/>
<dbReference type="STRING" id="338966.Ppro_2734"/>
<name>A1ASL4_PELPD</name>
<reference evidence="1 2" key="1">
    <citation type="submission" date="2006-10" db="EMBL/GenBank/DDBJ databases">
        <title>Complete sequence of chromosome of Pelobacter propionicus DSM 2379.</title>
        <authorList>
            <consortium name="US DOE Joint Genome Institute"/>
            <person name="Copeland A."/>
            <person name="Lucas S."/>
            <person name="Lapidus A."/>
            <person name="Barry K."/>
            <person name="Detter J.C."/>
            <person name="Glavina del Rio T."/>
            <person name="Hammon N."/>
            <person name="Israni S."/>
            <person name="Dalin E."/>
            <person name="Tice H."/>
            <person name="Pitluck S."/>
            <person name="Saunders E."/>
            <person name="Brettin T."/>
            <person name="Bruce D."/>
            <person name="Han C."/>
            <person name="Tapia R."/>
            <person name="Schmutz J."/>
            <person name="Larimer F."/>
            <person name="Land M."/>
            <person name="Hauser L."/>
            <person name="Kyrpides N."/>
            <person name="Kim E."/>
            <person name="Lovley D."/>
            <person name="Richardson P."/>
        </authorList>
    </citation>
    <scope>NUCLEOTIDE SEQUENCE [LARGE SCALE GENOMIC DNA]</scope>
    <source>
        <strain evidence="2">DSM 2379 / NBRC 103807 / OttBd1</strain>
    </source>
</reference>
<dbReference type="KEGG" id="ppd:Ppro_2734"/>